<gene>
    <name evidence="1" type="ORF">NAV_LOCUS8795</name>
</gene>
<sequence length="103" mass="11251">MATRPEDGTMHAVSKSIKIAGKISGKNLGPGTLNRNWRDASVLGYDECRSRSKCSNVTVWRNQTTKGTHFHPQSTFTIANVRTPREQSDEIEVNGTTGATDSS</sequence>
<dbReference type="EMBL" id="UPTC01002929">
    <property type="protein sequence ID" value="VBB34004.1"/>
    <property type="molecule type" value="Genomic_DNA"/>
</dbReference>
<reference evidence="1 2" key="1">
    <citation type="submission" date="2018-08" db="EMBL/GenBank/DDBJ databases">
        <authorList>
            <person name="Laetsch R D."/>
            <person name="Stevens L."/>
            <person name="Kumar S."/>
            <person name="Blaxter L. M."/>
        </authorList>
    </citation>
    <scope>NUCLEOTIDE SEQUENCE [LARGE SCALE GENOMIC DNA]</scope>
</reference>
<keyword evidence="2" id="KW-1185">Reference proteome</keyword>
<dbReference type="Proteomes" id="UP000276991">
    <property type="component" value="Unassembled WGS sequence"/>
</dbReference>
<organism evidence="1 2">
    <name type="scientific">Acanthocheilonema viteae</name>
    <name type="common">Filarial nematode worm</name>
    <name type="synonym">Dipetalonema viteae</name>
    <dbReference type="NCBI Taxonomy" id="6277"/>
    <lineage>
        <taxon>Eukaryota</taxon>
        <taxon>Metazoa</taxon>
        <taxon>Ecdysozoa</taxon>
        <taxon>Nematoda</taxon>
        <taxon>Chromadorea</taxon>
        <taxon>Rhabditida</taxon>
        <taxon>Spirurina</taxon>
        <taxon>Spiruromorpha</taxon>
        <taxon>Filarioidea</taxon>
        <taxon>Onchocercidae</taxon>
        <taxon>Acanthocheilonema</taxon>
    </lineage>
</organism>
<evidence type="ECO:0000313" key="2">
    <source>
        <dbReference type="Proteomes" id="UP000276991"/>
    </source>
</evidence>
<accession>A0A498SQC1</accession>
<protein>
    <submittedName>
        <fullName evidence="1">Uncharacterized protein</fullName>
    </submittedName>
</protein>
<name>A0A498SQC1_ACAVI</name>
<evidence type="ECO:0000313" key="1">
    <source>
        <dbReference type="EMBL" id="VBB34004.1"/>
    </source>
</evidence>
<dbReference type="AlphaFoldDB" id="A0A498SQC1"/>
<proteinExistence type="predicted"/>